<dbReference type="KEGG" id="ftj:FTUN_6635"/>
<dbReference type="AlphaFoldDB" id="A0A6M5YYV7"/>
<dbReference type="Pfam" id="PF01261">
    <property type="entry name" value="AP_endonuc_2"/>
    <property type="match status" value="1"/>
</dbReference>
<feature type="domain" description="Xylose isomerase-like TIM barrel" evidence="1">
    <location>
        <begin position="136"/>
        <end position="363"/>
    </location>
</feature>
<name>A0A6M5YYV7_9BACT</name>
<evidence type="ECO:0000259" key="1">
    <source>
        <dbReference type="Pfam" id="PF01261"/>
    </source>
</evidence>
<dbReference type="EC" id="5.3.1.-" evidence="2"/>
<dbReference type="GO" id="GO:0016853">
    <property type="term" value="F:isomerase activity"/>
    <property type="evidence" value="ECO:0007669"/>
    <property type="project" value="UniProtKB-KW"/>
</dbReference>
<dbReference type="InterPro" id="IPR050312">
    <property type="entry name" value="IolE/XylAMocC-like"/>
</dbReference>
<gene>
    <name evidence="2" type="ORF">FTUN_6635</name>
</gene>
<dbReference type="PANTHER" id="PTHR12110:SF41">
    <property type="entry name" value="INOSOSE DEHYDRATASE"/>
    <property type="match status" value="1"/>
</dbReference>
<dbReference type="Proteomes" id="UP000503447">
    <property type="component" value="Chromosome"/>
</dbReference>
<dbReference type="PANTHER" id="PTHR12110">
    <property type="entry name" value="HYDROXYPYRUVATE ISOMERASE"/>
    <property type="match status" value="1"/>
</dbReference>
<proteinExistence type="predicted"/>
<keyword evidence="2" id="KW-0413">Isomerase</keyword>
<evidence type="ECO:0000313" key="2">
    <source>
        <dbReference type="EMBL" id="QJW99038.1"/>
    </source>
</evidence>
<evidence type="ECO:0000313" key="3">
    <source>
        <dbReference type="Proteomes" id="UP000503447"/>
    </source>
</evidence>
<sequence length="398" mass="43472">MAVNCRVDGKPEHNSTGPAWLSDVKVLMYMGCIARDYQRRAAPNQWVILNALQAAGVTIFGHMLQRLQFLAHQKRASPSDFRRASCRARCGAGQCRHTHRRAFAAPLARRLSMKIGMNLLLWTGGVTAEHFPLLGKLKAVGFDGVELPVFGGTPADYKPIRAELDKQGLKCTTVTILTKDTNAISPDAGTRQKALDWLKTVIEINHVLGAETVVGPYHSAIGEFSGSGPTADEKQRAADVLRPAAEFAKSANLTMAVEYLNRFECYLLTTAAQAVELVKMVDHPNLRAMYDTFHAHIEEKGQAAAVRTLAPVLAHVHISENDRGTPGTGQVDWDAAFSTLAEVGYDGWMTIEAFGRALPDLAAATKVWRDLFPTADEVYTKGFKFIKEQTSGASPRVG</sequence>
<dbReference type="InterPro" id="IPR036237">
    <property type="entry name" value="Xyl_isomerase-like_sf"/>
</dbReference>
<dbReference type="SUPFAM" id="SSF51658">
    <property type="entry name" value="Xylose isomerase-like"/>
    <property type="match status" value="1"/>
</dbReference>
<organism evidence="2 3">
    <name type="scientific">Frigoriglobus tundricola</name>
    <dbReference type="NCBI Taxonomy" id="2774151"/>
    <lineage>
        <taxon>Bacteria</taxon>
        <taxon>Pseudomonadati</taxon>
        <taxon>Planctomycetota</taxon>
        <taxon>Planctomycetia</taxon>
        <taxon>Gemmatales</taxon>
        <taxon>Gemmataceae</taxon>
        <taxon>Frigoriglobus</taxon>
    </lineage>
</organism>
<protein>
    <submittedName>
        <fullName evidence="2">D-tagatose 3-epimerase</fullName>
        <ecNumber evidence="2">5.3.1.-</ecNumber>
    </submittedName>
</protein>
<dbReference type="InterPro" id="IPR013022">
    <property type="entry name" value="Xyl_isomerase-like_TIM-brl"/>
</dbReference>
<dbReference type="EMBL" id="CP053452">
    <property type="protein sequence ID" value="QJW99038.1"/>
    <property type="molecule type" value="Genomic_DNA"/>
</dbReference>
<accession>A0A6M5YYV7</accession>
<reference evidence="3" key="1">
    <citation type="submission" date="2020-05" db="EMBL/GenBank/DDBJ databases">
        <title>Frigoriglobus tundricola gen. nov., sp. nov., a psychrotolerant cellulolytic planctomycete of the family Gemmataceae with two divergent copies of 16S rRNA gene.</title>
        <authorList>
            <person name="Kulichevskaya I.S."/>
            <person name="Ivanova A.A."/>
            <person name="Naumoff D.G."/>
            <person name="Beletsky A.V."/>
            <person name="Rijpstra W.I.C."/>
            <person name="Sinninghe Damste J.S."/>
            <person name="Mardanov A.V."/>
            <person name="Ravin N.V."/>
            <person name="Dedysh S.N."/>
        </authorList>
    </citation>
    <scope>NUCLEOTIDE SEQUENCE [LARGE SCALE GENOMIC DNA]</scope>
    <source>
        <strain evidence="3">PL17</strain>
    </source>
</reference>
<keyword evidence="3" id="KW-1185">Reference proteome</keyword>
<dbReference type="Gene3D" id="3.20.20.150">
    <property type="entry name" value="Divalent-metal-dependent TIM barrel enzymes"/>
    <property type="match status" value="1"/>
</dbReference>